<keyword evidence="9" id="KW-0862">Zinc</keyword>
<feature type="compositionally biased region" description="Basic and acidic residues" evidence="11">
    <location>
        <begin position="7"/>
        <end position="20"/>
    </location>
</feature>
<dbReference type="Pfam" id="PF21361">
    <property type="entry name" value="Sina_ZnF"/>
    <property type="match status" value="1"/>
</dbReference>
<evidence type="ECO:0000256" key="4">
    <source>
        <dbReference type="ARBA" id="ARBA00012483"/>
    </source>
</evidence>
<dbReference type="Gramene" id="TraesRN3A0100055900.1">
    <property type="protein sequence ID" value="TraesRN3A0100055900.1"/>
    <property type="gene ID" value="TraesRN3A0100055900"/>
</dbReference>
<dbReference type="Gramene" id="TraesSTA3A03G01305620.1">
    <property type="protein sequence ID" value="TraesSTA3A03G01305620.1"/>
    <property type="gene ID" value="TraesSTA3A03G01305620"/>
</dbReference>
<comment type="catalytic activity">
    <reaction evidence="1">
        <text>S-ubiquitinyl-[E2 ubiquitin-conjugating enzyme]-L-cysteine + [acceptor protein]-L-lysine = [E2 ubiquitin-conjugating enzyme]-L-cysteine + N(6)-ubiquitinyl-[acceptor protein]-L-lysine.</text>
        <dbReference type="EC" id="2.3.2.27"/>
    </reaction>
</comment>
<dbReference type="EnsemblPlants" id="TraesCS3A02G031100.1">
    <property type="protein sequence ID" value="TraesCS3A02G031100.1"/>
    <property type="gene ID" value="TraesCS3A02G031100"/>
</dbReference>
<dbReference type="Gramene" id="TraesCS3A03G0063300.1">
    <property type="protein sequence ID" value="TraesCS3A03G0063300.1.CDS"/>
    <property type="gene ID" value="TraesCS3A03G0063300"/>
</dbReference>
<dbReference type="InterPro" id="IPR052088">
    <property type="entry name" value="E3_ubiquitin-ligase_SINA"/>
</dbReference>
<dbReference type="PANTHER" id="PTHR10315:SF107">
    <property type="entry name" value="RING-TYPE E3 UBIQUITIN TRANSFERASE"/>
    <property type="match status" value="1"/>
</dbReference>
<dbReference type="OMA" id="EDGHIFM"/>
<gene>
    <name evidence="13" type="primary">LOC123056627</name>
</gene>
<organism evidence="13">
    <name type="scientific">Triticum aestivum</name>
    <name type="common">Wheat</name>
    <dbReference type="NCBI Taxonomy" id="4565"/>
    <lineage>
        <taxon>Eukaryota</taxon>
        <taxon>Viridiplantae</taxon>
        <taxon>Streptophyta</taxon>
        <taxon>Embryophyta</taxon>
        <taxon>Tracheophyta</taxon>
        <taxon>Spermatophyta</taxon>
        <taxon>Magnoliopsida</taxon>
        <taxon>Liliopsida</taxon>
        <taxon>Poales</taxon>
        <taxon>Poaceae</taxon>
        <taxon>BOP clade</taxon>
        <taxon>Pooideae</taxon>
        <taxon>Triticodae</taxon>
        <taxon>Triticeae</taxon>
        <taxon>Triticinae</taxon>
        <taxon>Triticum</taxon>
    </lineage>
</organism>
<evidence type="ECO:0000256" key="3">
    <source>
        <dbReference type="ARBA" id="ARBA00009119"/>
    </source>
</evidence>
<keyword evidence="7 10" id="KW-0863">Zinc-finger</keyword>
<feature type="domain" description="SIAH-type" evidence="12">
    <location>
        <begin position="93"/>
        <end position="151"/>
    </location>
</feature>
<evidence type="ECO:0000256" key="10">
    <source>
        <dbReference type="PROSITE-ProRule" id="PRU00455"/>
    </source>
</evidence>
<evidence type="ECO:0000256" key="6">
    <source>
        <dbReference type="ARBA" id="ARBA00022723"/>
    </source>
</evidence>
<dbReference type="UniPathway" id="UPA00143"/>
<dbReference type="AlphaFoldDB" id="A0A3B6EB76"/>
<dbReference type="PROSITE" id="PS51081">
    <property type="entry name" value="ZF_SIAH"/>
    <property type="match status" value="1"/>
</dbReference>
<dbReference type="OrthoDB" id="4788989at2759"/>
<proteinExistence type="inferred from homology"/>
<comment type="similarity">
    <text evidence="3">Belongs to the SINA (Seven in absentia) family.</text>
</comment>
<dbReference type="PANTHER" id="PTHR10315">
    <property type="entry name" value="E3 UBIQUITIN PROTEIN LIGASE SIAH"/>
    <property type="match status" value="1"/>
</dbReference>
<reference evidence="13" key="2">
    <citation type="submission" date="2018-10" db="UniProtKB">
        <authorList>
            <consortium name="EnsemblPlants"/>
        </authorList>
    </citation>
    <scope>IDENTIFICATION</scope>
</reference>
<evidence type="ECO:0000256" key="11">
    <source>
        <dbReference type="SAM" id="MobiDB-lite"/>
    </source>
</evidence>
<dbReference type="Pfam" id="PF21362">
    <property type="entry name" value="Sina_RING"/>
    <property type="match status" value="1"/>
</dbReference>
<dbReference type="EC" id="2.3.2.27" evidence="4"/>
<accession>A0A3B6EB76</accession>
<dbReference type="STRING" id="4565.A0A3B6EB76"/>
<evidence type="ECO:0000259" key="12">
    <source>
        <dbReference type="PROSITE" id="PS51081"/>
    </source>
</evidence>
<evidence type="ECO:0000256" key="7">
    <source>
        <dbReference type="ARBA" id="ARBA00022771"/>
    </source>
</evidence>
<dbReference type="Gramene" id="TraesNOR3A03G01334120.1">
    <property type="protein sequence ID" value="TraesNOR3A03G01334120.1"/>
    <property type="gene ID" value="TraesNOR3A03G01334120"/>
</dbReference>
<keyword evidence="5" id="KW-0808">Transferase</keyword>
<dbReference type="GeneID" id="123056627"/>
<evidence type="ECO:0000256" key="9">
    <source>
        <dbReference type="ARBA" id="ARBA00022833"/>
    </source>
</evidence>
<evidence type="ECO:0000313" key="13">
    <source>
        <dbReference type="EnsemblPlants" id="TraesCS3A02G031100.1"/>
    </source>
</evidence>
<name>A0A3B6EB76_WHEAT</name>
<dbReference type="GO" id="GO:0008270">
    <property type="term" value="F:zinc ion binding"/>
    <property type="evidence" value="ECO:0007669"/>
    <property type="project" value="UniProtKB-KW"/>
</dbReference>
<dbReference type="Gene3D" id="3.30.40.10">
    <property type="entry name" value="Zinc/RING finger domain, C3HC4 (zinc finger)"/>
    <property type="match status" value="1"/>
</dbReference>
<evidence type="ECO:0000256" key="5">
    <source>
        <dbReference type="ARBA" id="ARBA00022679"/>
    </source>
</evidence>
<sequence length="269" mass="30353">MGKRQHREKDEGGVSERREVAAAGATNTIDDLENLDNLECLICSEPLRPPIFQCTMRHTICLSCHDKFPDKCFFCSNTTVYNRCLELEHAVESIKLACSNGKHGCTARITYYQKEEHEKDCPHAPCFCPVTGCSFKGPTATLLEHFSREYKWRSTKFIYNEAFGVRIRGDTPGSCILVGEDGHIFMINMEMEPAGIVISVCSIQPHITGSKFKCRLSISCSETGYYQAAEFQMRIINLYDGMPKDFMFLVPKGLLRRAITIVPVTITPE</sequence>
<dbReference type="InterPro" id="IPR013010">
    <property type="entry name" value="Znf_SIAH"/>
</dbReference>
<keyword evidence="8" id="KW-0833">Ubl conjugation pathway</keyword>
<dbReference type="Gramene" id="TraesKAR3A01G0010970.1">
    <property type="protein sequence ID" value="cds.TraesKAR3A01G0010970.1"/>
    <property type="gene ID" value="TraesKAR3A01G0010970"/>
</dbReference>
<keyword evidence="6" id="KW-0479">Metal-binding</keyword>
<dbReference type="Gramene" id="TraesCS3A02G031100.1">
    <property type="protein sequence ID" value="TraesCS3A02G031100.1"/>
    <property type="gene ID" value="TraesCS3A02G031100"/>
</dbReference>
<dbReference type="GO" id="GO:0016567">
    <property type="term" value="P:protein ubiquitination"/>
    <property type="evidence" value="ECO:0007669"/>
    <property type="project" value="UniProtKB-UniPathway"/>
</dbReference>
<evidence type="ECO:0000256" key="1">
    <source>
        <dbReference type="ARBA" id="ARBA00000900"/>
    </source>
</evidence>
<dbReference type="InterPro" id="IPR049548">
    <property type="entry name" value="Sina-like_RING"/>
</dbReference>
<feature type="region of interest" description="Disordered" evidence="11">
    <location>
        <begin position="1"/>
        <end position="20"/>
    </location>
</feature>
<evidence type="ECO:0000256" key="8">
    <source>
        <dbReference type="ARBA" id="ARBA00022786"/>
    </source>
</evidence>
<dbReference type="Proteomes" id="UP000019116">
    <property type="component" value="Chromosome 3A"/>
</dbReference>
<dbReference type="InterPro" id="IPR013083">
    <property type="entry name" value="Znf_RING/FYVE/PHD"/>
</dbReference>
<keyword evidence="14" id="KW-1185">Reference proteome</keyword>
<reference evidence="13" key="1">
    <citation type="submission" date="2018-08" db="EMBL/GenBank/DDBJ databases">
        <authorList>
            <person name="Rossello M."/>
        </authorList>
    </citation>
    <scope>NUCLEOTIDE SEQUENCE [LARGE SCALE GENOMIC DNA]</scope>
    <source>
        <strain evidence="13">cv. Chinese Spring</strain>
    </source>
</reference>
<dbReference type="GO" id="GO:0005737">
    <property type="term" value="C:cytoplasm"/>
    <property type="evidence" value="ECO:0000318"/>
    <property type="project" value="GO_Central"/>
</dbReference>
<dbReference type="GO" id="GO:0061630">
    <property type="term" value="F:ubiquitin protein ligase activity"/>
    <property type="evidence" value="ECO:0000318"/>
    <property type="project" value="GO_Central"/>
</dbReference>
<protein>
    <recommendedName>
        <fullName evidence="4">RING-type E3 ubiquitin transferase</fullName>
        <ecNumber evidence="4">2.3.2.27</ecNumber>
    </recommendedName>
</protein>
<dbReference type="SUPFAM" id="SSF49599">
    <property type="entry name" value="TRAF domain-like"/>
    <property type="match status" value="1"/>
</dbReference>
<evidence type="ECO:0000256" key="2">
    <source>
        <dbReference type="ARBA" id="ARBA00004906"/>
    </source>
</evidence>
<dbReference type="RefSeq" id="XP_044335896.1">
    <property type="nucleotide sequence ID" value="XM_044479961.1"/>
</dbReference>
<evidence type="ECO:0000313" key="14">
    <source>
        <dbReference type="Proteomes" id="UP000019116"/>
    </source>
</evidence>
<comment type="pathway">
    <text evidence="2">Protein modification; protein ubiquitination.</text>
</comment>